<dbReference type="EMBL" id="GBXM01014030">
    <property type="protein sequence ID" value="JAH94547.1"/>
    <property type="molecule type" value="Transcribed_RNA"/>
</dbReference>
<protein>
    <submittedName>
        <fullName evidence="2">Uncharacterized protein</fullName>
    </submittedName>
</protein>
<feature type="compositionally biased region" description="Polar residues" evidence="1">
    <location>
        <begin position="70"/>
        <end position="79"/>
    </location>
</feature>
<name>A0A0E9WVV4_ANGAN</name>
<accession>A0A0E9WVV4</accession>
<feature type="region of interest" description="Disordered" evidence="1">
    <location>
        <begin position="70"/>
        <end position="94"/>
    </location>
</feature>
<dbReference type="AlphaFoldDB" id="A0A0E9WVV4"/>
<evidence type="ECO:0000256" key="1">
    <source>
        <dbReference type="SAM" id="MobiDB-lite"/>
    </source>
</evidence>
<sequence length="94" mass="10828">MTWLYLHLKCELLTHFATFTMFYPSEIINLFADRFVRSWNRTARPCLCGSENIYECAWIPKAAMIQSGNKAEGWSSTGHCKNRPDPSIPAKSRI</sequence>
<reference evidence="2" key="1">
    <citation type="submission" date="2014-11" db="EMBL/GenBank/DDBJ databases">
        <authorList>
            <person name="Amaro Gonzalez C."/>
        </authorList>
    </citation>
    <scope>NUCLEOTIDE SEQUENCE</scope>
</reference>
<reference evidence="2" key="2">
    <citation type="journal article" date="2015" name="Fish Shellfish Immunol.">
        <title>Early steps in the European eel (Anguilla anguilla)-Vibrio vulnificus interaction in the gills: Role of the RtxA13 toxin.</title>
        <authorList>
            <person name="Callol A."/>
            <person name="Pajuelo D."/>
            <person name="Ebbesson L."/>
            <person name="Teles M."/>
            <person name="MacKenzie S."/>
            <person name="Amaro C."/>
        </authorList>
    </citation>
    <scope>NUCLEOTIDE SEQUENCE</scope>
</reference>
<evidence type="ECO:0000313" key="2">
    <source>
        <dbReference type="EMBL" id="JAH94547.1"/>
    </source>
</evidence>
<proteinExistence type="predicted"/>
<organism evidence="2">
    <name type="scientific">Anguilla anguilla</name>
    <name type="common">European freshwater eel</name>
    <name type="synonym">Muraena anguilla</name>
    <dbReference type="NCBI Taxonomy" id="7936"/>
    <lineage>
        <taxon>Eukaryota</taxon>
        <taxon>Metazoa</taxon>
        <taxon>Chordata</taxon>
        <taxon>Craniata</taxon>
        <taxon>Vertebrata</taxon>
        <taxon>Euteleostomi</taxon>
        <taxon>Actinopterygii</taxon>
        <taxon>Neopterygii</taxon>
        <taxon>Teleostei</taxon>
        <taxon>Anguilliformes</taxon>
        <taxon>Anguillidae</taxon>
        <taxon>Anguilla</taxon>
    </lineage>
</organism>